<dbReference type="PANTHER" id="PTHR39963">
    <property type="entry name" value="SLL0983 PROTEIN"/>
    <property type="match status" value="1"/>
</dbReference>
<accession>A0A011NL65</accession>
<dbReference type="Gene3D" id="3.40.50.150">
    <property type="entry name" value="Vaccinia Virus protein VP39"/>
    <property type="match status" value="1"/>
</dbReference>
<comment type="caution">
    <text evidence="2">The sequence shown here is derived from an EMBL/GenBank/DDBJ whole genome shotgun (WGS) entry which is preliminary data.</text>
</comment>
<dbReference type="Proteomes" id="UP000020218">
    <property type="component" value="Unassembled WGS sequence"/>
</dbReference>
<dbReference type="AlphaFoldDB" id="A0A011NL65"/>
<dbReference type="Pfam" id="PF05430">
    <property type="entry name" value="Methyltransf_30"/>
    <property type="match status" value="1"/>
</dbReference>
<dbReference type="EMBL" id="JFAX01000024">
    <property type="protein sequence ID" value="EXI65382.1"/>
    <property type="molecule type" value="Genomic_DNA"/>
</dbReference>
<evidence type="ECO:0000313" key="3">
    <source>
        <dbReference type="Proteomes" id="UP000020218"/>
    </source>
</evidence>
<dbReference type="SUPFAM" id="SSF53335">
    <property type="entry name" value="S-adenosyl-L-methionine-dependent methyltransferases"/>
    <property type="match status" value="1"/>
</dbReference>
<dbReference type="PATRIC" id="fig|1454001.3.peg.3351"/>
<proteinExistence type="predicted"/>
<name>A0A011NL65_9PROT</name>
<evidence type="ECO:0000259" key="1">
    <source>
        <dbReference type="Pfam" id="PF05430"/>
    </source>
</evidence>
<organism evidence="2 3">
    <name type="scientific">Candidatus Accumulibacter adjunctus</name>
    <dbReference type="NCBI Taxonomy" id="1454001"/>
    <lineage>
        <taxon>Bacteria</taxon>
        <taxon>Pseudomonadati</taxon>
        <taxon>Pseudomonadota</taxon>
        <taxon>Betaproteobacteria</taxon>
        <taxon>Candidatus Accumulibacter</taxon>
    </lineage>
</organism>
<dbReference type="InterPro" id="IPR029063">
    <property type="entry name" value="SAM-dependent_MTases_sf"/>
</dbReference>
<dbReference type="GO" id="GO:0004808">
    <property type="term" value="F:tRNA (5-methylaminomethyl-2-thiouridylate)(34)-methyltransferase activity"/>
    <property type="evidence" value="ECO:0007669"/>
    <property type="project" value="InterPro"/>
</dbReference>
<dbReference type="STRING" id="1454001.AW08_03302"/>
<dbReference type="PANTHER" id="PTHR39963:SF1">
    <property type="entry name" value="MNMC-LIKE METHYLTRANSFERASE DOMAIN-CONTAINING PROTEIN"/>
    <property type="match status" value="1"/>
</dbReference>
<gene>
    <name evidence="2" type="primary">mnmC_1</name>
    <name evidence="2" type="ORF">AW08_03302</name>
</gene>
<dbReference type="InterPro" id="IPR008471">
    <property type="entry name" value="MnmC-like_methylTransf"/>
</dbReference>
<dbReference type="InterPro" id="IPR047785">
    <property type="entry name" value="tRNA_MNMC2"/>
</dbReference>
<dbReference type="GO" id="GO:0016645">
    <property type="term" value="F:oxidoreductase activity, acting on the CH-NH group of donors"/>
    <property type="evidence" value="ECO:0007669"/>
    <property type="project" value="InterPro"/>
</dbReference>
<evidence type="ECO:0000313" key="2">
    <source>
        <dbReference type="EMBL" id="EXI65382.1"/>
    </source>
</evidence>
<reference evidence="2" key="1">
    <citation type="submission" date="2014-02" db="EMBL/GenBank/DDBJ databases">
        <title>Expanding our view of genomic diversity in Candidatus Accumulibacter clades.</title>
        <authorList>
            <person name="Skennerton C.T."/>
            <person name="Barr J.J."/>
            <person name="Slater F.R."/>
            <person name="Bond P.L."/>
            <person name="Tyson G.W."/>
        </authorList>
    </citation>
    <scope>NUCLEOTIDE SEQUENCE [LARGE SCALE GENOMIC DNA]</scope>
</reference>
<feature type="domain" description="MnmC-like methyltransferase" evidence="1">
    <location>
        <begin position="154"/>
        <end position="227"/>
    </location>
</feature>
<keyword evidence="3" id="KW-1185">Reference proteome</keyword>
<protein>
    <submittedName>
        <fullName evidence="2">tRNA 5-methylaminomethyl-2-thiouridine biosynthesis bifunctional protein MnmC</fullName>
    </submittedName>
</protein>
<dbReference type="NCBIfam" id="NF033855">
    <property type="entry name" value="tRNA_MNMC2"/>
    <property type="match status" value="1"/>
</dbReference>
<sequence length="229" mass="25666">MPEAPFGERLLVATDDGSHSLYLPTVDEHYHSSHGALQESLHVFIDSGYGAAARLPRAALRVLEVGFGTGLNALLTWARSRSGLLRVAYTALEPYPLDEQWVGRLNYPEQMREADARLVFETIHRCGWEVPQRIDEHFSLLKRRCCFSDFEPEGDFDLVYHDAFSPAVQPELWTRDAFAKLAGCMSPGAVLVTYCAKGEVRRHLRSVGLTVEKLPGPPGKREMTRARQG</sequence>